<evidence type="ECO:0000313" key="3">
    <source>
        <dbReference type="Proteomes" id="UP000285317"/>
    </source>
</evidence>
<name>A0A3T0SWQ0_9MICO</name>
<feature type="chain" id="PRO_5019098795" description="DUF3558 domain-containing protein" evidence="1">
    <location>
        <begin position="31"/>
        <end position="196"/>
    </location>
</feature>
<dbReference type="Proteomes" id="UP000285317">
    <property type="component" value="Chromosome"/>
</dbReference>
<gene>
    <name evidence="2" type="ORF">C1I64_00970</name>
</gene>
<dbReference type="EMBL" id="CP028137">
    <property type="protein sequence ID" value="AZZ50771.1"/>
    <property type="molecule type" value="Genomic_DNA"/>
</dbReference>
<evidence type="ECO:0000313" key="2">
    <source>
        <dbReference type="EMBL" id="AZZ50771.1"/>
    </source>
</evidence>
<sequence>MIRRNHRVRALVAALVLPAALLLAGCSSSAIDVPHRAPAAAVDSTAPTAVPTAVPTAPAAEPTAGATVEVLDCAAVLPVTAIEAALELPEGFVTASDQGSGCAWAMAGNPAALVLQTATGATTADVAAQESEAPVEPSGLGDAAFFRAGDPAVDPAATVVVLAGDRLLSLRSYVGGQAPLEELATEVLAALGQDDS</sequence>
<dbReference type="KEGG" id="rfs:C1I64_00970"/>
<organism evidence="2 3">
    <name type="scientific">Rathayibacter festucae DSM 15932</name>
    <dbReference type="NCBI Taxonomy" id="1328866"/>
    <lineage>
        <taxon>Bacteria</taxon>
        <taxon>Bacillati</taxon>
        <taxon>Actinomycetota</taxon>
        <taxon>Actinomycetes</taxon>
        <taxon>Micrococcales</taxon>
        <taxon>Microbacteriaceae</taxon>
        <taxon>Rathayibacter</taxon>
    </lineage>
</organism>
<reference evidence="2 3" key="1">
    <citation type="submission" date="2018-03" db="EMBL/GenBank/DDBJ databases">
        <title>Bacteriophage NCPPB3778 and a type I-E CRISPR drive the evolution of the US Biological Select Agent, Rathayibacter toxicus.</title>
        <authorList>
            <person name="Davis E.W.II."/>
            <person name="Tabima J.F."/>
            <person name="Weisberg A.J."/>
            <person name="Dantas Lopes L."/>
            <person name="Wiseman M.S."/>
            <person name="Wiseman M.S."/>
            <person name="Pupko T."/>
            <person name="Belcher M.S."/>
            <person name="Sechler A.J."/>
            <person name="Tancos M.A."/>
            <person name="Schroeder B.K."/>
            <person name="Murray T.D."/>
            <person name="Luster D.G."/>
            <person name="Schneider W.L."/>
            <person name="Rogers E."/>
            <person name="Andreote F.D."/>
            <person name="Grunwald N.J."/>
            <person name="Putnam M.L."/>
            <person name="Chang J.H."/>
        </authorList>
    </citation>
    <scope>NUCLEOTIDE SEQUENCE [LARGE SCALE GENOMIC DNA]</scope>
    <source>
        <strain evidence="2 3">DSM 15932</strain>
    </source>
</reference>
<protein>
    <recommendedName>
        <fullName evidence="4">DUF3558 domain-containing protein</fullName>
    </recommendedName>
</protein>
<proteinExistence type="predicted"/>
<dbReference type="PROSITE" id="PS51257">
    <property type="entry name" value="PROKAR_LIPOPROTEIN"/>
    <property type="match status" value="1"/>
</dbReference>
<evidence type="ECO:0008006" key="4">
    <source>
        <dbReference type="Google" id="ProtNLM"/>
    </source>
</evidence>
<keyword evidence="1" id="KW-0732">Signal</keyword>
<accession>A0A3T0SWQ0</accession>
<feature type="signal peptide" evidence="1">
    <location>
        <begin position="1"/>
        <end position="30"/>
    </location>
</feature>
<evidence type="ECO:0000256" key="1">
    <source>
        <dbReference type="SAM" id="SignalP"/>
    </source>
</evidence>
<dbReference type="AlphaFoldDB" id="A0A3T0SWQ0"/>